<dbReference type="PANTHER" id="PTHR43581:SF2">
    <property type="entry name" value="EXCINUCLEASE ATPASE SUBUNIT"/>
    <property type="match status" value="1"/>
</dbReference>
<evidence type="ECO:0000313" key="3">
    <source>
        <dbReference type="EMBL" id="MDM1072588.1"/>
    </source>
</evidence>
<gene>
    <name evidence="3" type="ORF">HX001_08800</name>
</gene>
<evidence type="ECO:0000313" key="4">
    <source>
        <dbReference type="Proteomes" id="UP001170959"/>
    </source>
</evidence>
<evidence type="ECO:0000259" key="2">
    <source>
        <dbReference type="Pfam" id="PF13304"/>
    </source>
</evidence>
<comment type="caution">
    <text evidence="3">The sequence shown here is derived from an EMBL/GenBank/DDBJ whole genome shotgun (WGS) entry which is preliminary data.</text>
</comment>
<dbReference type="AlphaFoldDB" id="A0AAJ1QEG5"/>
<proteinExistence type="predicted"/>
<dbReference type="GO" id="GO:0005524">
    <property type="term" value="F:ATP binding"/>
    <property type="evidence" value="ECO:0007669"/>
    <property type="project" value="InterPro"/>
</dbReference>
<dbReference type="PANTHER" id="PTHR43581">
    <property type="entry name" value="ATP/GTP PHOSPHATASE"/>
    <property type="match status" value="1"/>
</dbReference>
<dbReference type="InterPro" id="IPR051396">
    <property type="entry name" value="Bact_Antivir_Def_Nuclease"/>
</dbReference>
<dbReference type="Gene3D" id="3.40.50.300">
    <property type="entry name" value="P-loop containing nucleotide triphosphate hydrolases"/>
    <property type="match status" value="2"/>
</dbReference>
<dbReference type="RefSeq" id="WP_286493024.1">
    <property type="nucleotide sequence ID" value="NZ_JACAGJ010000004.1"/>
</dbReference>
<dbReference type="Proteomes" id="UP001170959">
    <property type="component" value="Unassembled WGS sequence"/>
</dbReference>
<dbReference type="Pfam" id="PF13175">
    <property type="entry name" value="AAA_15"/>
    <property type="match status" value="1"/>
</dbReference>
<dbReference type="Pfam" id="PF13304">
    <property type="entry name" value="AAA_21"/>
    <property type="match status" value="1"/>
</dbReference>
<dbReference type="GO" id="GO:0016887">
    <property type="term" value="F:ATP hydrolysis activity"/>
    <property type="evidence" value="ECO:0007669"/>
    <property type="project" value="InterPro"/>
</dbReference>
<reference evidence="3" key="2">
    <citation type="journal article" date="2022" name="Sci. Total Environ.">
        <title>Prevalence, transmission, and molecular epidemiology of tet(X)-positive bacteria among humans, animals, and environmental niches in China: An epidemiological, and genomic-based study.</title>
        <authorList>
            <person name="Dong N."/>
            <person name="Zeng Y."/>
            <person name="Cai C."/>
            <person name="Sun C."/>
            <person name="Lu J."/>
            <person name="Liu C."/>
            <person name="Zhou H."/>
            <person name="Sun Q."/>
            <person name="Shu L."/>
            <person name="Wang H."/>
            <person name="Wang Y."/>
            <person name="Wang S."/>
            <person name="Wu C."/>
            <person name="Chan E.W."/>
            <person name="Chen G."/>
            <person name="Shen Z."/>
            <person name="Chen S."/>
            <person name="Zhang R."/>
        </authorList>
    </citation>
    <scope>NUCLEOTIDE SEQUENCE</scope>
    <source>
        <strain evidence="3">R655-4</strain>
    </source>
</reference>
<evidence type="ECO:0000259" key="1">
    <source>
        <dbReference type="Pfam" id="PF13175"/>
    </source>
</evidence>
<protein>
    <submittedName>
        <fullName evidence="3">AAA family ATPase</fullName>
    </submittedName>
</protein>
<organism evidence="3 4">
    <name type="scientific">Empedobacter brevis</name>
    <dbReference type="NCBI Taxonomy" id="247"/>
    <lineage>
        <taxon>Bacteria</taxon>
        <taxon>Pseudomonadati</taxon>
        <taxon>Bacteroidota</taxon>
        <taxon>Flavobacteriia</taxon>
        <taxon>Flavobacteriales</taxon>
        <taxon>Weeksellaceae</taxon>
        <taxon>Empedobacter</taxon>
    </lineage>
</organism>
<dbReference type="InterPro" id="IPR027417">
    <property type="entry name" value="P-loop_NTPase"/>
</dbReference>
<dbReference type="InterPro" id="IPR003959">
    <property type="entry name" value="ATPase_AAA_core"/>
</dbReference>
<feature type="domain" description="ATPase AAA-type core" evidence="2">
    <location>
        <begin position="278"/>
        <end position="411"/>
    </location>
</feature>
<feature type="domain" description="Endonuclease GajA/Old nuclease/RecF-like AAA" evidence="1">
    <location>
        <begin position="1"/>
        <end position="135"/>
    </location>
</feature>
<reference evidence="3" key="1">
    <citation type="submission" date="2020-06" db="EMBL/GenBank/DDBJ databases">
        <authorList>
            <person name="Dong N."/>
        </authorList>
    </citation>
    <scope>NUCLEOTIDE SEQUENCE</scope>
    <source>
        <strain evidence="3">R655-4</strain>
    </source>
</reference>
<sequence length="505" mass="58548">MQLLNLYIEDYKVLQQFNIQFSEEFSVDDSLNVIIGKNGAGKTTLIECLLKIFSSLYSCNKVEDVSKITNKKLGFQFTLSYFIRTEKIIEAASTFSEHKVDYVKITLSNINKEWFILEYENKKLINQDVNNFLFKSQYTLQDLLPKNTVLYYAGFDSRLSGFVQNYTSDYFKEWFTFLENDSKGLDINAPVFYFNPIQFNLLLFSIFCNQSSDIAVFFKDKFGIVGFTEVVLKLKMPTWHRSNPASEYWGAKGILKEALLKFEKASQDTEVLKRSITHSYFIPDVLIGLVGFRSEDSFTSEKEVFQSLVALDVMGLLDEIQITLVKETDGINSEISSQDLSEGEKQLISIYGLKQILSSNEESLFLFDEPDTFLHPKWKKEFFKNIYYDQQNTKIHYGDFDIITTHSPEIIGNIDLNTSLKRLVDGKIYDSPLYVKGRDYNSILYEAFDSVKRGEFGRELIDEFYKLLESKQVELAKQKLDEIINTFGLDDIETQKAIDNFDDYN</sequence>
<dbReference type="InterPro" id="IPR041685">
    <property type="entry name" value="AAA_GajA/Old/RecF-like"/>
</dbReference>
<dbReference type="SUPFAM" id="SSF52540">
    <property type="entry name" value="P-loop containing nucleoside triphosphate hydrolases"/>
    <property type="match status" value="1"/>
</dbReference>
<name>A0AAJ1QEG5_9FLAO</name>
<dbReference type="EMBL" id="JACAGJ010000004">
    <property type="protein sequence ID" value="MDM1072588.1"/>
    <property type="molecule type" value="Genomic_DNA"/>
</dbReference>
<accession>A0AAJ1QEG5</accession>